<organism evidence="1 2">
    <name type="scientific">Ardenticatena maritima</name>
    <dbReference type="NCBI Taxonomy" id="872965"/>
    <lineage>
        <taxon>Bacteria</taxon>
        <taxon>Bacillati</taxon>
        <taxon>Chloroflexota</taxon>
        <taxon>Ardenticatenia</taxon>
        <taxon>Ardenticatenales</taxon>
        <taxon>Ardenticatenaceae</taxon>
        <taxon>Ardenticatena</taxon>
    </lineage>
</organism>
<reference evidence="1 2" key="1">
    <citation type="submission" date="2015-07" db="EMBL/GenBank/DDBJ databases">
        <title>Whole genome sequence of Ardenticatena maritima DSM 23922.</title>
        <authorList>
            <person name="Hemp J."/>
            <person name="Ward L.M."/>
            <person name="Pace L.A."/>
            <person name="Fischer W.W."/>
        </authorList>
    </citation>
    <scope>NUCLEOTIDE SEQUENCE [LARGE SCALE GENOMIC DNA]</scope>
    <source>
        <strain evidence="1 2">110S</strain>
    </source>
</reference>
<name>A0A0P6YG01_9CHLR</name>
<accession>A0A0P6YG01</accession>
<dbReference type="AlphaFoldDB" id="A0A0P6YG01"/>
<dbReference type="Proteomes" id="UP000050502">
    <property type="component" value="Unassembled WGS sequence"/>
</dbReference>
<proteinExistence type="predicted"/>
<evidence type="ECO:0000313" key="2">
    <source>
        <dbReference type="Proteomes" id="UP000050502"/>
    </source>
</evidence>
<evidence type="ECO:0000313" key="1">
    <source>
        <dbReference type="EMBL" id="KPL89271.1"/>
    </source>
</evidence>
<gene>
    <name evidence="1" type="ORF">SE16_02000</name>
</gene>
<comment type="caution">
    <text evidence="1">The sequence shown here is derived from an EMBL/GenBank/DDBJ whole genome shotgun (WGS) entry which is preliminary data.</text>
</comment>
<dbReference type="EMBL" id="LGKN01000003">
    <property type="protein sequence ID" value="KPL89271.1"/>
    <property type="molecule type" value="Genomic_DNA"/>
</dbReference>
<sequence>MEERTVEEKIKALLAQAKDAAQEPQSHWLLPHVINVLEAMLDCLPDQKALLGAAGALGRIVTDDYAFSESPLGGELLDLVTEIVSQCDPRFRRVSGEE</sequence>
<protein>
    <submittedName>
        <fullName evidence="1">Uncharacterized protein</fullName>
    </submittedName>
</protein>